<proteinExistence type="predicted"/>
<accession>A0A0L0CJW5</accession>
<dbReference type="EMBL" id="JRES01000290">
    <property type="protein sequence ID" value="KNC32698.1"/>
    <property type="molecule type" value="Genomic_DNA"/>
</dbReference>
<comment type="caution">
    <text evidence="2">The sequence shown here is derived from an EMBL/GenBank/DDBJ whole genome shotgun (WGS) entry which is preliminary data.</text>
</comment>
<reference evidence="2 3" key="1">
    <citation type="journal article" date="2015" name="Nat. Commun.">
        <title>Lucilia cuprina genome unlocks parasitic fly biology to underpin future interventions.</title>
        <authorList>
            <person name="Anstead C.A."/>
            <person name="Korhonen P.K."/>
            <person name="Young N.D."/>
            <person name="Hall R.S."/>
            <person name="Jex A.R."/>
            <person name="Murali S.C."/>
            <person name="Hughes D.S."/>
            <person name="Lee S.F."/>
            <person name="Perry T."/>
            <person name="Stroehlein A.J."/>
            <person name="Ansell B.R."/>
            <person name="Breugelmans B."/>
            <person name="Hofmann A."/>
            <person name="Qu J."/>
            <person name="Dugan S."/>
            <person name="Lee S.L."/>
            <person name="Chao H."/>
            <person name="Dinh H."/>
            <person name="Han Y."/>
            <person name="Doddapaneni H.V."/>
            <person name="Worley K.C."/>
            <person name="Muzny D.M."/>
            <person name="Ioannidis P."/>
            <person name="Waterhouse R.M."/>
            <person name="Zdobnov E.M."/>
            <person name="James P.J."/>
            <person name="Bagnall N.H."/>
            <person name="Kotze A.C."/>
            <person name="Gibbs R.A."/>
            <person name="Richards S."/>
            <person name="Batterham P."/>
            <person name="Gasser R.B."/>
        </authorList>
    </citation>
    <scope>NUCLEOTIDE SEQUENCE [LARGE SCALE GENOMIC DNA]</scope>
    <source>
        <strain evidence="2 3">LS</strain>
        <tissue evidence="2">Full body</tissue>
    </source>
</reference>
<keyword evidence="3" id="KW-1185">Reference proteome</keyword>
<name>A0A0L0CJW5_LUCCU</name>
<evidence type="ECO:0000313" key="2">
    <source>
        <dbReference type="EMBL" id="KNC32698.1"/>
    </source>
</evidence>
<keyword evidence="1" id="KW-0472">Membrane</keyword>
<gene>
    <name evidence="2" type="ORF">FF38_02707</name>
</gene>
<sequence>MVEFDATDDANAELLNKLKHLDVRVETVETNKGICKKSFWKSLKLRAALNHIGLLVGLSVYCGVGGMDL</sequence>
<evidence type="ECO:0000313" key="3">
    <source>
        <dbReference type="Proteomes" id="UP000037069"/>
    </source>
</evidence>
<dbReference type="OMA" id="TCFHFSH"/>
<feature type="transmembrane region" description="Helical" evidence="1">
    <location>
        <begin position="47"/>
        <end position="67"/>
    </location>
</feature>
<keyword evidence="1" id="KW-0812">Transmembrane</keyword>
<keyword evidence="1" id="KW-1133">Transmembrane helix</keyword>
<protein>
    <submittedName>
        <fullName evidence="2">Uncharacterized protein</fullName>
    </submittedName>
</protein>
<dbReference type="Proteomes" id="UP000037069">
    <property type="component" value="Unassembled WGS sequence"/>
</dbReference>
<evidence type="ECO:0000256" key="1">
    <source>
        <dbReference type="SAM" id="Phobius"/>
    </source>
</evidence>
<dbReference type="OrthoDB" id="297496at2759"/>
<dbReference type="AlphaFoldDB" id="A0A0L0CJW5"/>
<organism evidence="2 3">
    <name type="scientific">Lucilia cuprina</name>
    <name type="common">Green bottle fly</name>
    <name type="synonym">Australian sheep blowfly</name>
    <dbReference type="NCBI Taxonomy" id="7375"/>
    <lineage>
        <taxon>Eukaryota</taxon>
        <taxon>Metazoa</taxon>
        <taxon>Ecdysozoa</taxon>
        <taxon>Arthropoda</taxon>
        <taxon>Hexapoda</taxon>
        <taxon>Insecta</taxon>
        <taxon>Pterygota</taxon>
        <taxon>Neoptera</taxon>
        <taxon>Endopterygota</taxon>
        <taxon>Diptera</taxon>
        <taxon>Brachycera</taxon>
        <taxon>Muscomorpha</taxon>
        <taxon>Oestroidea</taxon>
        <taxon>Calliphoridae</taxon>
        <taxon>Luciliinae</taxon>
        <taxon>Lucilia</taxon>
    </lineage>
</organism>